<evidence type="ECO:0000313" key="1">
    <source>
        <dbReference type="EMBL" id="QPB12651.1"/>
    </source>
</evidence>
<accession>A0A7S7YC95</accession>
<evidence type="ECO:0000313" key="2">
    <source>
        <dbReference type="Proteomes" id="UP000594027"/>
    </source>
</evidence>
<name>A0A7S7YC95_9CAUD</name>
<proteinExistence type="predicted"/>
<dbReference type="EMBL" id="MW119570">
    <property type="protein sequence ID" value="QPB12651.1"/>
    <property type="molecule type" value="Genomic_DNA"/>
</dbReference>
<organism evidence="1 2">
    <name type="scientific">Mycobacterium phage Lang</name>
    <dbReference type="NCBI Taxonomy" id="2782565"/>
    <lineage>
        <taxon>Viruses</taxon>
        <taxon>Duplodnaviria</taxon>
        <taxon>Heunggongvirae</taxon>
        <taxon>Uroviricota</taxon>
        <taxon>Caudoviricetes</taxon>
        <taxon>Gclasvirinae</taxon>
        <taxon>Liefievirus</taxon>
        <taxon>Liefievirus halo</taxon>
        <taxon>Mycobacterium virus Halo</taxon>
    </lineage>
</organism>
<gene>
    <name evidence="1" type="ORF">Lang000019</name>
</gene>
<reference evidence="1 2" key="1">
    <citation type="submission" date="2020-10" db="EMBL/GenBank/DDBJ databases">
        <title>Biology of a Novel Mycobacteriophage Lang, Isolated from Soil in Hohhot as Revealed by Genomic Characteristics.</title>
        <authorList>
            <person name="Lang J."/>
            <person name="Li B."/>
            <person name="Sun P."/>
            <person name="Xie J."/>
        </authorList>
    </citation>
    <scope>NUCLEOTIDE SEQUENCE [LARGE SCALE GENOMIC DNA]</scope>
</reference>
<dbReference type="Proteomes" id="UP000594027">
    <property type="component" value="Segment"/>
</dbReference>
<sequence length="98" mass="11051">MEKTKPYHAFKTEVRNARPHRIFLDFDMGDPALFEIDGILSQDHVSAIRLREDETTPKTFGISIGDDRESDSGLARVTRSAQEFWNGLATLFGSGSMF</sequence>
<protein>
    <submittedName>
        <fullName evidence="1">Uncharacterized protein</fullName>
    </submittedName>
</protein>